<organism evidence="2 3">
    <name type="scientific">Candidatus Halobonum tyrrellensis G22</name>
    <dbReference type="NCBI Taxonomy" id="1324957"/>
    <lineage>
        <taxon>Archaea</taxon>
        <taxon>Methanobacteriati</taxon>
        <taxon>Methanobacteriota</taxon>
        <taxon>Stenosarchaea group</taxon>
        <taxon>Halobacteria</taxon>
        <taxon>Halobacteriales</taxon>
        <taxon>Haloferacaceae</taxon>
        <taxon>Candidatus Halobonum</taxon>
    </lineage>
</organism>
<sequence>MWGSRRDADRESVVCIACGDSLPRDDAREYDKEGNRWERHDKEFEYLCKGCYGDLCHQPRADLEPLLCDLEKSTDGPTREEFVRAYQDAVSERYGTPESDPDPDRRGD</sequence>
<dbReference type="InterPro" id="IPR055984">
    <property type="entry name" value="DUF7562"/>
</dbReference>
<evidence type="ECO:0000313" key="2">
    <source>
        <dbReference type="EMBL" id="ESP87580.1"/>
    </source>
</evidence>
<protein>
    <recommendedName>
        <fullName evidence="4">Small CPxCG-related zinc finger protein</fullName>
    </recommendedName>
</protein>
<dbReference type="AlphaFoldDB" id="V4HA38"/>
<evidence type="ECO:0000313" key="3">
    <source>
        <dbReference type="Proteomes" id="UP000017840"/>
    </source>
</evidence>
<dbReference type="Proteomes" id="UP000017840">
    <property type="component" value="Unassembled WGS sequence"/>
</dbReference>
<gene>
    <name evidence="2" type="ORF">K933_13389</name>
</gene>
<name>V4HA38_9EURY</name>
<accession>V4HA38</accession>
<evidence type="ECO:0008006" key="4">
    <source>
        <dbReference type="Google" id="ProtNLM"/>
    </source>
</evidence>
<keyword evidence="3" id="KW-1185">Reference proteome</keyword>
<dbReference type="eggNOG" id="arCOG06272">
    <property type="taxonomic scope" value="Archaea"/>
</dbReference>
<dbReference type="STRING" id="1324957.K933_13389"/>
<dbReference type="Pfam" id="PF24443">
    <property type="entry name" value="DUF7562"/>
    <property type="match status" value="1"/>
</dbReference>
<dbReference type="RefSeq" id="WP_023395252.1">
    <property type="nucleotide sequence ID" value="NZ_ASGZ01000056.1"/>
</dbReference>
<reference evidence="2 3" key="1">
    <citation type="journal article" date="2013" name="Genome Announc.">
        <title>Draft Genome Sequence of 'Candidatus Halobonum tyrrellensis' Strain G22, Isolated from the Hypersaline Waters of Lake Tyrrell, Australia.</title>
        <authorList>
            <person name="Ugalde J.A."/>
            <person name="Narasingarao P."/>
            <person name="Kuo S."/>
            <person name="Podell S."/>
            <person name="Allen E.E."/>
        </authorList>
    </citation>
    <scope>NUCLEOTIDE SEQUENCE [LARGE SCALE GENOMIC DNA]</scope>
    <source>
        <strain evidence="2 3">G22</strain>
    </source>
</reference>
<feature type="region of interest" description="Disordered" evidence="1">
    <location>
        <begin position="88"/>
        <end position="108"/>
    </location>
</feature>
<evidence type="ECO:0000256" key="1">
    <source>
        <dbReference type="SAM" id="MobiDB-lite"/>
    </source>
</evidence>
<dbReference type="EMBL" id="ASGZ01000056">
    <property type="protein sequence ID" value="ESP87580.1"/>
    <property type="molecule type" value="Genomic_DNA"/>
</dbReference>
<proteinExistence type="predicted"/>
<comment type="caution">
    <text evidence="2">The sequence shown here is derived from an EMBL/GenBank/DDBJ whole genome shotgun (WGS) entry which is preliminary data.</text>
</comment>
<dbReference type="OrthoDB" id="165365at2157"/>